<dbReference type="VEuPathDB" id="VectorBase:AFUN004469"/>
<dbReference type="EnsemblMetazoa" id="AFUN004469-RA">
    <property type="protein sequence ID" value="AFUN004469-PA"/>
    <property type="gene ID" value="AFUN004469"/>
</dbReference>
<name>A0A182RE47_ANOFN</name>
<protein>
    <submittedName>
        <fullName evidence="1">Uncharacterized protein</fullName>
    </submittedName>
</protein>
<accession>A0A182RE47</accession>
<evidence type="ECO:0000313" key="1">
    <source>
        <dbReference type="EnsemblMetazoa" id="AFUN004469-PA"/>
    </source>
</evidence>
<sequence>MHRNAISDAARVDPISLLFLLKLLHNVCFIRAINGSHRIGTSYDRVHECKCDVEITHHYKEAIGASIDTLVTGAASAIRTTKLHSNTMLLNRCWVCVR</sequence>
<reference evidence="1" key="1">
    <citation type="submission" date="2020-05" db="UniProtKB">
        <authorList>
            <consortium name="EnsemblMetazoa"/>
        </authorList>
    </citation>
    <scope>IDENTIFICATION</scope>
    <source>
        <strain evidence="1">FUMOZ</strain>
    </source>
</reference>
<organism evidence="1">
    <name type="scientific">Anopheles funestus</name>
    <name type="common">African malaria mosquito</name>
    <dbReference type="NCBI Taxonomy" id="62324"/>
    <lineage>
        <taxon>Eukaryota</taxon>
        <taxon>Metazoa</taxon>
        <taxon>Ecdysozoa</taxon>
        <taxon>Arthropoda</taxon>
        <taxon>Hexapoda</taxon>
        <taxon>Insecta</taxon>
        <taxon>Pterygota</taxon>
        <taxon>Neoptera</taxon>
        <taxon>Endopterygota</taxon>
        <taxon>Diptera</taxon>
        <taxon>Nematocera</taxon>
        <taxon>Culicoidea</taxon>
        <taxon>Culicidae</taxon>
        <taxon>Anophelinae</taxon>
        <taxon>Anopheles</taxon>
    </lineage>
</organism>
<proteinExistence type="predicted"/>
<dbReference type="AlphaFoldDB" id="A0A182RE47"/>